<gene>
    <name evidence="1" type="ORF">IF129_03395</name>
</gene>
<name>A0A927EWD7_9ACTN</name>
<evidence type="ECO:0000313" key="1">
    <source>
        <dbReference type="EMBL" id="MBD3930620.1"/>
    </source>
</evidence>
<reference evidence="1" key="1">
    <citation type="submission" date="2020-09" db="EMBL/GenBank/DDBJ databases">
        <title>Secondary metabolite and genome analysis of marine Streptomyces chumphonensis KK1-2T.</title>
        <authorList>
            <person name="Phongsopitanun W."/>
            <person name="Kanchanasin P."/>
            <person name="Pittayakhajonwut P."/>
            <person name="Suwanborirux K."/>
            <person name="Tanasupawat S."/>
        </authorList>
    </citation>
    <scope>NUCLEOTIDE SEQUENCE</scope>
    <source>
        <strain evidence="1">KK1-2</strain>
    </source>
</reference>
<keyword evidence="2" id="KW-1185">Reference proteome</keyword>
<dbReference type="Proteomes" id="UP000632289">
    <property type="component" value="Unassembled WGS sequence"/>
</dbReference>
<sequence>MRPQRFEALVLDLAKNDPRVGTVTTLKEAGDDRYPYGLAVRVDGREMRFQFIAQSRDGDKFTEPERVTEAEQPFDVDRVPAGGLPEERFIAELVARSGSRELVDVVIWSSRPDNRDGNEGASFFFADTARIYARVVR</sequence>
<dbReference type="EMBL" id="JACXYU010000001">
    <property type="protein sequence ID" value="MBD3930620.1"/>
    <property type="molecule type" value="Genomic_DNA"/>
</dbReference>
<dbReference type="AlphaFoldDB" id="A0A927EWD7"/>
<proteinExistence type="predicted"/>
<comment type="caution">
    <text evidence="1">The sequence shown here is derived from an EMBL/GenBank/DDBJ whole genome shotgun (WGS) entry which is preliminary data.</text>
</comment>
<dbReference type="RefSeq" id="WP_191207875.1">
    <property type="nucleotide sequence ID" value="NZ_BAABKL010000039.1"/>
</dbReference>
<organism evidence="1 2">
    <name type="scientific">Streptomyces chumphonensis</name>
    <dbReference type="NCBI Taxonomy" id="1214925"/>
    <lineage>
        <taxon>Bacteria</taxon>
        <taxon>Bacillati</taxon>
        <taxon>Actinomycetota</taxon>
        <taxon>Actinomycetes</taxon>
        <taxon>Kitasatosporales</taxon>
        <taxon>Streptomycetaceae</taxon>
        <taxon>Streptomyces</taxon>
    </lineage>
</organism>
<accession>A0A927EWD7</accession>
<protein>
    <submittedName>
        <fullName evidence="1">Uncharacterized protein</fullName>
    </submittedName>
</protein>
<evidence type="ECO:0000313" key="2">
    <source>
        <dbReference type="Proteomes" id="UP000632289"/>
    </source>
</evidence>